<dbReference type="Proteomes" id="UP000184357">
    <property type="component" value="Unassembled WGS sequence"/>
</dbReference>
<keyword evidence="2" id="KW-0472">Membrane</keyword>
<dbReference type="Pfam" id="PF26047">
    <property type="entry name" value="DUF8015"/>
    <property type="match status" value="1"/>
</dbReference>
<feature type="region of interest" description="Disordered" evidence="1">
    <location>
        <begin position="60"/>
        <end position="83"/>
    </location>
</feature>
<evidence type="ECO:0000313" key="4">
    <source>
        <dbReference type="Proteomes" id="UP000184357"/>
    </source>
</evidence>
<evidence type="ECO:0000256" key="1">
    <source>
        <dbReference type="SAM" id="MobiDB-lite"/>
    </source>
</evidence>
<dbReference type="AlphaFoldDB" id="A0A1M5V574"/>
<keyword evidence="2" id="KW-1133">Transmembrane helix</keyword>
<evidence type="ECO:0000256" key="2">
    <source>
        <dbReference type="SAM" id="Phobius"/>
    </source>
</evidence>
<reference evidence="3 4" key="1">
    <citation type="submission" date="2016-11" db="EMBL/GenBank/DDBJ databases">
        <authorList>
            <person name="Jaros S."/>
            <person name="Januszkiewicz K."/>
            <person name="Wedrychowicz H."/>
        </authorList>
    </citation>
    <scope>NUCLEOTIDE SEQUENCE [LARGE SCALE GENOMIC DNA]</scope>
    <source>
        <strain evidence="3 4">DSM 9297</strain>
    </source>
</reference>
<organism evidence="3 4">
    <name type="scientific">Halobaculum gomorrense</name>
    <dbReference type="NCBI Taxonomy" id="43928"/>
    <lineage>
        <taxon>Archaea</taxon>
        <taxon>Methanobacteriati</taxon>
        <taxon>Methanobacteriota</taxon>
        <taxon>Stenosarchaea group</taxon>
        <taxon>Halobacteria</taxon>
        <taxon>Halobacteriales</taxon>
        <taxon>Haloferacaceae</taxon>
        <taxon>Halobaculum</taxon>
    </lineage>
</organism>
<dbReference type="EMBL" id="FQWV01000015">
    <property type="protein sequence ID" value="SHH70407.1"/>
    <property type="molecule type" value="Genomic_DNA"/>
</dbReference>
<sequence length="83" mass="8180">MTGYHDYVLGLIPVALLGITFALEGLGWSMQVAVPIGGAVAAGLVGHAMFVRGPVSDAVVPDSPARPTGPDAGGSPGAPQNAD</sequence>
<gene>
    <name evidence="3" type="ORF">SAMN05443636_3249</name>
</gene>
<feature type="transmembrane region" description="Helical" evidence="2">
    <location>
        <begin position="32"/>
        <end position="51"/>
    </location>
</feature>
<feature type="transmembrane region" description="Helical" evidence="2">
    <location>
        <begin position="7"/>
        <end position="26"/>
    </location>
</feature>
<proteinExistence type="predicted"/>
<dbReference type="STRING" id="43928.SAMN05443636_3249"/>
<dbReference type="OrthoDB" id="299397at2157"/>
<keyword evidence="2" id="KW-0812">Transmembrane</keyword>
<name>A0A1M5V574_9EURY</name>
<protein>
    <submittedName>
        <fullName evidence="3">Uncharacterized protein</fullName>
    </submittedName>
</protein>
<dbReference type="InterPro" id="IPR058328">
    <property type="entry name" value="DUF8015"/>
</dbReference>
<evidence type="ECO:0000313" key="3">
    <source>
        <dbReference type="EMBL" id="SHH70407.1"/>
    </source>
</evidence>
<keyword evidence="4" id="KW-1185">Reference proteome</keyword>
<accession>A0A1M5V574</accession>
<dbReference type="RefSeq" id="WP_073311547.1">
    <property type="nucleotide sequence ID" value="NZ_FQWV01000015.1"/>
</dbReference>